<accession>A0ABW2FW39</accession>
<protein>
    <recommendedName>
        <fullName evidence="5">Lipoprotein</fullName>
    </recommendedName>
</protein>
<comment type="caution">
    <text evidence="3">The sequence shown here is derived from an EMBL/GenBank/DDBJ whole genome shotgun (WGS) entry which is preliminary data.</text>
</comment>
<dbReference type="PROSITE" id="PS51257">
    <property type="entry name" value="PROKAR_LIPOPROTEIN"/>
    <property type="match status" value="1"/>
</dbReference>
<keyword evidence="4" id="KW-1185">Reference proteome</keyword>
<evidence type="ECO:0000313" key="4">
    <source>
        <dbReference type="Proteomes" id="UP001596435"/>
    </source>
</evidence>
<feature type="signal peptide" evidence="2">
    <location>
        <begin position="1"/>
        <end position="28"/>
    </location>
</feature>
<dbReference type="Proteomes" id="UP001596435">
    <property type="component" value="Unassembled WGS sequence"/>
</dbReference>
<feature type="chain" id="PRO_5045968103" description="Lipoprotein" evidence="2">
    <location>
        <begin position="29"/>
        <end position="225"/>
    </location>
</feature>
<organism evidence="3 4">
    <name type="scientific">Kitasatospora paranensis</name>
    <dbReference type="NCBI Taxonomy" id="258053"/>
    <lineage>
        <taxon>Bacteria</taxon>
        <taxon>Bacillati</taxon>
        <taxon>Actinomycetota</taxon>
        <taxon>Actinomycetes</taxon>
        <taxon>Kitasatosporales</taxon>
        <taxon>Streptomycetaceae</taxon>
        <taxon>Kitasatospora</taxon>
    </lineage>
</organism>
<dbReference type="RefSeq" id="WP_345703833.1">
    <property type="nucleotide sequence ID" value="NZ_BAABKV010000001.1"/>
</dbReference>
<evidence type="ECO:0000313" key="3">
    <source>
        <dbReference type="EMBL" id="MFC7181458.1"/>
    </source>
</evidence>
<evidence type="ECO:0008006" key="5">
    <source>
        <dbReference type="Google" id="ProtNLM"/>
    </source>
</evidence>
<name>A0ABW2FW39_9ACTN</name>
<sequence length="225" mass="23603">MRSTSTRRSTRRTAALCCALLAVTAATACGSSKPAGDGTISGAGTAPPTSASSTPASPTATLPPGAPEVALPADLKVTVQFPATGDAGKDAVAQSLTYALRAFNGALAKGDLQDPAFKYAYDGMARPYMANMIDQLVKRNQTVTGETRYYAPTITIQDATHAAFTYCEDQSKGYAKDKSSGKVLTSTPSVRDYTEWNLGLEKSTQGVWRVTQTLGEKGSTRCQKA</sequence>
<feature type="region of interest" description="Disordered" evidence="1">
    <location>
        <begin position="30"/>
        <end position="67"/>
    </location>
</feature>
<keyword evidence="2" id="KW-0732">Signal</keyword>
<feature type="compositionally biased region" description="Low complexity" evidence="1">
    <location>
        <begin position="42"/>
        <end position="63"/>
    </location>
</feature>
<proteinExistence type="predicted"/>
<evidence type="ECO:0000256" key="1">
    <source>
        <dbReference type="SAM" id="MobiDB-lite"/>
    </source>
</evidence>
<gene>
    <name evidence="3" type="ORF">ACFQMG_18060</name>
</gene>
<evidence type="ECO:0000256" key="2">
    <source>
        <dbReference type="SAM" id="SignalP"/>
    </source>
</evidence>
<reference evidence="4" key="1">
    <citation type="journal article" date="2019" name="Int. J. Syst. Evol. Microbiol.">
        <title>The Global Catalogue of Microorganisms (GCM) 10K type strain sequencing project: providing services to taxonomists for standard genome sequencing and annotation.</title>
        <authorList>
            <consortium name="The Broad Institute Genomics Platform"/>
            <consortium name="The Broad Institute Genome Sequencing Center for Infectious Disease"/>
            <person name="Wu L."/>
            <person name="Ma J."/>
        </authorList>
    </citation>
    <scope>NUCLEOTIDE SEQUENCE [LARGE SCALE GENOMIC DNA]</scope>
    <source>
        <strain evidence="4">CGMCC 1.12859</strain>
    </source>
</reference>
<dbReference type="EMBL" id="JBHTAJ010000032">
    <property type="protein sequence ID" value="MFC7181458.1"/>
    <property type="molecule type" value="Genomic_DNA"/>
</dbReference>